<gene>
    <name evidence="2" type="ORF">PV02_10720</name>
</gene>
<keyword evidence="1" id="KW-0472">Membrane</keyword>
<keyword evidence="1" id="KW-0812">Transmembrane</keyword>
<reference evidence="2 3" key="1">
    <citation type="journal article" date="2011" name="Appl. Environ. Microbiol.">
        <title>Methanogenic archaea isolated from Taiwan's Chelungpu fault.</title>
        <authorList>
            <person name="Wu S.Y."/>
            <person name="Lai M.C."/>
        </authorList>
    </citation>
    <scope>NUCLEOTIDE SEQUENCE [LARGE SCALE GENOMIC DNA]</scope>
    <source>
        <strain evidence="2 3">St545Mb</strain>
    </source>
</reference>
<dbReference type="Proteomes" id="UP001206983">
    <property type="component" value="Unassembled WGS sequence"/>
</dbReference>
<keyword evidence="3" id="KW-1185">Reference proteome</keyword>
<evidence type="ECO:0000256" key="1">
    <source>
        <dbReference type="SAM" id="Phobius"/>
    </source>
</evidence>
<feature type="transmembrane region" description="Helical" evidence="1">
    <location>
        <begin position="171"/>
        <end position="193"/>
    </location>
</feature>
<name>A0AAE3HDP3_9EURY</name>
<feature type="transmembrane region" description="Helical" evidence="1">
    <location>
        <begin position="79"/>
        <end position="97"/>
    </location>
</feature>
<dbReference type="RefSeq" id="WP_256623445.1">
    <property type="nucleotide sequence ID" value="NZ_JTEO01000006.1"/>
</dbReference>
<proteinExistence type="predicted"/>
<feature type="transmembrane region" description="Helical" evidence="1">
    <location>
        <begin position="205"/>
        <end position="225"/>
    </location>
</feature>
<feature type="transmembrane region" description="Helical" evidence="1">
    <location>
        <begin position="139"/>
        <end position="159"/>
    </location>
</feature>
<feature type="transmembrane region" description="Helical" evidence="1">
    <location>
        <begin position="109"/>
        <end position="127"/>
    </location>
</feature>
<comment type="caution">
    <text evidence="2">The sequence shown here is derived from an EMBL/GenBank/DDBJ whole genome shotgun (WGS) entry which is preliminary data.</text>
</comment>
<keyword evidence="1" id="KW-1133">Transmembrane helix</keyword>
<evidence type="ECO:0000313" key="2">
    <source>
        <dbReference type="EMBL" id="MCQ6963553.1"/>
    </source>
</evidence>
<sequence>MKHGKSGKIKLKYKLSRYVNNPKYRNYFKIIPILCILAIIFLNSGNDAGFSTDQSLKNQLVYFLTDFQNSFNFSDTTQVVTTILILIVIWTGYNYWLMNYRIIQKNKKFTEQILFAASIVVFSNHIIYNSVIGGMFDSLIFFILLYVVLASTWLIAKIVDSFNLENDLYCWGLRLIGLALLFFGFILFSSGTFAMAFSDATSSNIFWIAGICLMLLGTFSEYRSFRRHGVFVYMR</sequence>
<evidence type="ECO:0000313" key="3">
    <source>
        <dbReference type="Proteomes" id="UP001206983"/>
    </source>
</evidence>
<organism evidence="2 3">
    <name type="scientific">Methanolobus chelungpuianus</name>
    <dbReference type="NCBI Taxonomy" id="502115"/>
    <lineage>
        <taxon>Archaea</taxon>
        <taxon>Methanobacteriati</taxon>
        <taxon>Methanobacteriota</taxon>
        <taxon>Stenosarchaea group</taxon>
        <taxon>Methanomicrobia</taxon>
        <taxon>Methanosarcinales</taxon>
        <taxon>Methanosarcinaceae</taxon>
        <taxon>Methanolobus</taxon>
    </lineage>
</organism>
<dbReference type="AlphaFoldDB" id="A0AAE3HDP3"/>
<dbReference type="EMBL" id="JTEO01000006">
    <property type="protein sequence ID" value="MCQ6963553.1"/>
    <property type="molecule type" value="Genomic_DNA"/>
</dbReference>
<feature type="transmembrane region" description="Helical" evidence="1">
    <location>
        <begin position="27"/>
        <end position="45"/>
    </location>
</feature>
<accession>A0AAE3HDP3</accession>
<protein>
    <submittedName>
        <fullName evidence="2">Uncharacterized protein</fullName>
    </submittedName>
</protein>